<keyword evidence="5" id="KW-0143">Chaperone</keyword>
<evidence type="ECO:0000256" key="4">
    <source>
        <dbReference type="ARBA" id="ARBA00023134"/>
    </source>
</evidence>
<dbReference type="Pfam" id="PF03308">
    <property type="entry name" value="MeaB"/>
    <property type="match status" value="1"/>
</dbReference>
<proteinExistence type="inferred from homology"/>
<dbReference type="AlphaFoldDB" id="A0A1G6MPS7"/>
<accession>A0A1G6MPS7</accession>
<dbReference type="InterPro" id="IPR052040">
    <property type="entry name" value="GTPase/Isobutyryl-CoA_mutase"/>
</dbReference>
<dbReference type="EMBL" id="FMYV01000005">
    <property type="protein sequence ID" value="SDC57563.1"/>
    <property type="molecule type" value="Genomic_DNA"/>
</dbReference>
<evidence type="ECO:0000313" key="6">
    <source>
        <dbReference type="EMBL" id="SDC57563.1"/>
    </source>
</evidence>
<evidence type="ECO:0000256" key="2">
    <source>
        <dbReference type="ARBA" id="ARBA00022741"/>
    </source>
</evidence>
<gene>
    <name evidence="7" type="primary">meaB</name>
    <name evidence="7" type="ORF">E4650_08780</name>
    <name evidence="6" type="ORF">SAMN04488588_1338</name>
</gene>
<dbReference type="GO" id="GO:0005525">
    <property type="term" value="F:GTP binding"/>
    <property type="evidence" value="ECO:0007669"/>
    <property type="project" value="UniProtKB-KW"/>
</dbReference>
<dbReference type="NCBIfam" id="TIGR00750">
    <property type="entry name" value="lao"/>
    <property type="match status" value="1"/>
</dbReference>
<dbReference type="InterPro" id="IPR005129">
    <property type="entry name" value="GTPase_ArgK"/>
</dbReference>
<dbReference type="Proteomes" id="UP000199322">
    <property type="component" value="Unassembled WGS sequence"/>
</dbReference>
<reference evidence="6 8" key="1">
    <citation type="submission" date="2016-10" db="EMBL/GenBank/DDBJ databases">
        <authorList>
            <person name="de Groot N.N."/>
        </authorList>
    </citation>
    <scope>NUCLEOTIDE SEQUENCE [LARGE SCALE GENOMIC DNA]</scope>
    <source>
        <strain evidence="6 8">WG14</strain>
    </source>
</reference>
<evidence type="ECO:0000256" key="3">
    <source>
        <dbReference type="ARBA" id="ARBA00022801"/>
    </source>
</evidence>
<comment type="similarity">
    <text evidence="1">Belongs to the SIMIBI class G3E GTPase family. ArgK/MeaB subfamily.</text>
</comment>
<keyword evidence="3" id="KW-0378">Hydrolase</keyword>
<evidence type="ECO:0000313" key="9">
    <source>
        <dbReference type="Proteomes" id="UP000297288"/>
    </source>
</evidence>
<keyword evidence="2" id="KW-0547">Nucleotide-binding</keyword>
<dbReference type="GO" id="GO:0016301">
    <property type="term" value="F:kinase activity"/>
    <property type="evidence" value="ECO:0007669"/>
    <property type="project" value="UniProtKB-KW"/>
</dbReference>
<dbReference type="RefSeq" id="WP_091403917.1">
    <property type="nucleotide sequence ID" value="NZ_FMYV01000005.1"/>
</dbReference>
<dbReference type="InterPro" id="IPR027417">
    <property type="entry name" value="P-loop_NTPase"/>
</dbReference>
<keyword evidence="8" id="KW-1185">Reference proteome</keyword>
<organism evidence="6 8">
    <name type="scientific">Geotoga petraea</name>
    <dbReference type="NCBI Taxonomy" id="28234"/>
    <lineage>
        <taxon>Bacteria</taxon>
        <taxon>Thermotogati</taxon>
        <taxon>Thermotogota</taxon>
        <taxon>Thermotogae</taxon>
        <taxon>Petrotogales</taxon>
        <taxon>Petrotogaceae</taxon>
        <taxon>Geotoga</taxon>
    </lineage>
</organism>
<keyword evidence="4" id="KW-0342">GTP-binding</keyword>
<dbReference type="SUPFAM" id="SSF52540">
    <property type="entry name" value="P-loop containing nucleoside triphosphate hydrolases"/>
    <property type="match status" value="1"/>
</dbReference>
<dbReference type="Gene3D" id="3.40.50.300">
    <property type="entry name" value="P-loop containing nucleotide triphosphate hydrolases"/>
    <property type="match status" value="1"/>
</dbReference>
<dbReference type="STRING" id="28234.SAMN04488588_1338"/>
<evidence type="ECO:0000256" key="1">
    <source>
        <dbReference type="ARBA" id="ARBA00009625"/>
    </source>
</evidence>
<dbReference type="EMBL" id="SRME01000005">
    <property type="protein sequence ID" value="TGG87387.1"/>
    <property type="molecule type" value="Genomic_DNA"/>
</dbReference>
<dbReference type="OrthoDB" id="9778292at2"/>
<reference evidence="7 9" key="2">
    <citation type="submission" date="2019-04" db="EMBL/GenBank/DDBJ databases">
        <title>Draft genome sequence data and analysis of a Fermenting Bacterium, Geotoga petraea strain HO-Geo1, isolated from heavy-oil petroleum reservoir in Russia.</title>
        <authorList>
            <person name="Grouzdev D.S."/>
            <person name="Semenova E.M."/>
            <person name="Sokolova D.S."/>
            <person name="Tourova T.P."/>
            <person name="Poltaraus A.B."/>
            <person name="Nazina T.N."/>
        </authorList>
    </citation>
    <scope>NUCLEOTIDE SEQUENCE [LARGE SCALE GENOMIC DNA]</scope>
    <source>
        <strain evidence="7 9">HO-Geo1</strain>
    </source>
</reference>
<keyword evidence="6" id="KW-0808">Transferase</keyword>
<dbReference type="CDD" id="cd03114">
    <property type="entry name" value="MMAA-like"/>
    <property type="match status" value="1"/>
</dbReference>
<dbReference type="PANTHER" id="PTHR43087">
    <property type="entry name" value="LYSINE/ARGININE/ORNITHINE TRANSPORT SYSTEM KINASE"/>
    <property type="match status" value="1"/>
</dbReference>
<dbReference type="Proteomes" id="UP000297288">
    <property type="component" value="Unassembled WGS sequence"/>
</dbReference>
<dbReference type="PANTHER" id="PTHR43087:SF1">
    <property type="entry name" value="LAO_AO TRANSPORT SYSTEM ATPASE"/>
    <property type="match status" value="1"/>
</dbReference>
<keyword evidence="6" id="KW-0418">Kinase</keyword>
<evidence type="ECO:0000256" key="5">
    <source>
        <dbReference type="ARBA" id="ARBA00023186"/>
    </source>
</evidence>
<evidence type="ECO:0000313" key="8">
    <source>
        <dbReference type="Proteomes" id="UP000199322"/>
    </source>
</evidence>
<sequence>MSWAKKYDQIIDGFNNGEKYALAKMITLVENNPDEAWEIIQKLPKPNKQAHVIGITGSPGAGKSTLTSKLVKDLSEKHKIGIIAVDPSSPFSGGAFLGDRIRMRHLSGENVYIRSVASRGSVGGLCDSIYDIVDVMNSYGFEKIIIETVGAGQSEVEVVYVADTILLVMSPDSGDEVQMFKAGIMEIADIYVVNKNDLPEASGFLAQLKNTLSLEYEEKSKRKIFSISALKNDGLDELMEDLLNHKDKLIEEGLLKDRIIRRRKRRARSNIIRKIDLFVKNYDPDNKDLFEIKRDIIGQISKEEFNEG</sequence>
<evidence type="ECO:0000313" key="7">
    <source>
        <dbReference type="EMBL" id="TGG87387.1"/>
    </source>
</evidence>
<dbReference type="GO" id="GO:0003924">
    <property type="term" value="F:GTPase activity"/>
    <property type="evidence" value="ECO:0007669"/>
    <property type="project" value="InterPro"/>
</dbReference>
<protein>
    <submittedName>
        <fullName evidence="6">LAO/AO transport system kinase</fullName>
    </submittedName>
    <submittedName>
        <fullName evidence="7">Methylmalonyl Co-A mutase-associated GTPase MeaB</fullName>
    </submittedName>
</protein>
<name>A0A1G6MPS7_9BACT</name>